<reference evidence="3 4" key="1">
    <citation type="submission" date="2020-02" db="EMBL/GenBank/DDBJ databases">
        <title>Whole genome shotgun sequence of Streptomyces diastaticus subsp. diastaticus NBRC 13412.</title>
        <authorList>
            <person name="Ichikawa N."/>
            <person name="Komaki H."/>
            <person name="Tamura T."/>
        </authorList>
    </citation>
    <scope>NUCLEOTIDE SEQUENCE [LARGE SCALE GENOMIC DNA]</scope>
    <source>
        <strain evidence="3 4">NBRC 13412</strain>
    </source>
</reference>
<keyword evidence="4" id="KW-1185">Reference proteome</keyword>
<feature type="transmembrane region" description="Helical" evidence="2">
    <location>
        <begin position="20"/>
        <end position="40"/>
    </location>
</feature>
<organism evidence="3 4">
    <name type="scientific">Streptomyces diastaticus subsp. diastaticus</name>
    <dbReference type="NCBI Taxonomy" id="68040"/>
    <lineage>
        <taxon>Bacteria</taxon>
        <taxon>Bacillati</taxon>
        <taxon>Actinomycetota</taxon>
        <taxon>Actinomycetes</taxon>
        <taxon>Kitasatosporales</taxon>
        <taxon>Streptomycetaceae</taxon>
        <taxon>Streptomyces</taxon>
        <taxon>Streptomyces diastaticus group</taxon>
    </lineage>
</organism>
<gene>
    <name evidence="3" type="ORF">Sdia_35790</name>
</gene>
<protein>
    <recommendedName>
        <fullName evidence="5">Secreted protein</fullName>
    </recommendedName>
</protein>
<name>A0ABQ1CR13_STRDI</name>
<evidence type="ECO:0000256" key="2">
    <source>
        <dbReference type="SAM" id="Phobius"/>
    </source>
</evidence>
<dbReference type="GeneID" id="95073262"/>
<dbReference type="EMBL" id="BLLN01000003">
    <property type="protein sequence ID" value="GFH72811.1"/>
    <property type="molecule type" value="Genomic_DNA"/>
</dbReference>
<comment type="caution">
    <text evidence="3">The sequence shown here is derived from an EMBL/GenBank/DDBJ whole genome shotgun (WGS) entry which is preliminary data.</text>
</comment>
<evidence type="ECO:0000313" key="3">
    <source>
        <dbReference type="EMBL" id="GFH72811.1"/>
    </source>
</evidence>
<dbReference type="RefSeq" id="WP_189500636.1">
    <property type="nucleotide sequence ID" value="NZ_BLLN01000003.1"/>
</dbReference>
<evidence type="ECO:0008006" key="5">
    <source>
        <dbReference type="Google" id="ProtNLM"/>
    </source>
</evidence>
<keyword evidence="2" id="KW-1133">Transmembrane helix</keyword>
<feature type="region of interest" description="Disordered" evidence="1">
    <location>
        <begin position="47"/>
        <end position="74"/>
    </location>
</feature>
<keyword evidence="2" id="KW-0812">Transmembrane</keyword>
<keyword evidence="2" id="KW-0472">Membrane</keyword>
<dbReference type="Proteomes" id="UP000472710">
    <property type="component" value="Unassembled WGS sequence"/>
</dbReference>
<evidence type="ECO:0000256" key="1">
    <source>
        <dbReference type="SAM" id="MobiDB-lite"/>
    </source>
</evidence>
<evidence type="ECO:0000313" key="4">
    <source>
        <dbReference type="Proteomes" id="UP000472710"/>
    </source>
</evidence>
<sequence length="74" mass="7288">MELTATTVTRAGTVRSVPPPALGGFLLLLAALFVGAYVVGNAVGPVAPGMHAPGTTGDAPSSEKDAPMHHGSGH</sequence>
<accession>A0ABQ1CR13</accession>
<proteinExistence type="predicted"/>